<proteinExistence type="predicted"/>
<name>A0A9W7FIK2_9STRA</name>
<gene>
    <name evidence="1" type="ORF">TrLO_g1900</name>
</gene>
<comment type="caution">
    <text evidence="1">The sequence shown here is derived from an EMBL/GenBank/DDBJ whole genome shotgun (WGS) entry which is preliminary data.</text>
</comment>
<dbReference type="AlphaFoldDB" id="A0A9W7FIK2"/>
<reference evidence="2" key="1">
    <citation type="journal article" date="2023" name="Commun. Biol.">
        <title>Genome analysis of Parmales, the sister group of diatoms, reveals the evolutionary specialization of diatoms from phago-mixotrophs to photoautotrophs.</title>
        <authorList>
            <person name="Ban H."/>
            <person name="Sato S."/>
            <person name="Yoshikawa S."/>
            <person name="Yamada K."/>
            <person name="Nakamura Y."/>
            <person name="Ichinomiya M."/>
            <person name="Sato N."/>
            <person name="Blanc-Mathieu R."/>
            <person name="Endo H."/>
            <person name="Kuwata A."/>
            <person name="Ogata H."/>
        </authorList>
    </citation>
    <scope>NUCLEOTIDE SEQUENCE [LARGE SCALE GENOMIC DNA]</scope>
    <source>
        <strain evidence="2">NIES 3700</strain>
    </source>
</reference>
<dbReference type="OrthoDB" id="288590at2759"/>
<evidence type="ECO:0000313" key="2">
    <source>
        <dbReference type="Proteomes" id="UP001165122"/>
    </source>
</evidence>
<keyword evidence="2" id="KW-1185">Reference proteome</keyword>
<sequence>MIKIHPTNSETLNRDGSLQNTNTCITLNKNPTPSWCGLVTPQGHETVYLSESQTTSLGVELSDIKYLEFGAENGREVNTRIFREFGAKGVLFDRDYENPEIGLYKYTITPSNIVQLIKNHELKNIDLLSIDIDYNDYWILKRIIESEVLSELKVIVLEYNSHLNPMDTLSVPYNNDVGWDGKSSYFGASLSAFVNLLSPNFKLVHCEQNGVNAFFVKSEMIEEEYKVEDVYRKPNFYNKRWKYPEREGENIYMDTMTDIN</sequence>
<evidence type="ECO:0008006" key="3">
    <source>
        <dbReference type="Google" id="ProtNLM"/>
    </source>
</evidence>
<dbReference type="EMBL" id="BRXW01000186">
    <property type="protein sequence ID" value="GMI13104.1"/>
    <property type="molecule type" value="Genomic_DNA"/>
</dbReference>
<accession>A0A9W7FIK2</accession>
<organism evidence="1 2">
    <name type="scientific">Triparma laevis f. longispina</name>
    <dbReference type="NCBI Taxonomy" id="1714387"/>
    <lineage>
        <taxon>Eukaryota</taxon>
        <taxon>Sar</taxon>
        <taxon>Stramenopiles</taxon>
        <taxon>Ochrophyta</taxon>
        <taxon>Bolidophyceae</taxon>
        <taxon>Parmales</taxon>
        <taxon>Triparmaceae</taxon>
        <taxon>Triparma</taxon>
    </lineage>
</organism>
<protein>
    <recommendedName>
        <fullName evidence="3">Methyltransferase FkbM domain-containing protein</fullName>
    </recommendedName>
</protein>
<evidence type="ECO:0000313" key="1">
    <source>
        <dbReference type="EMBL" id="GMI13104.1"/>
    </source>
</evidence>
<dbReference type="Proteomes" id="UP001165122">
    <property type="component" value="Unassembled WGS sequence"/>
</dbReference>